<proteinExistence type="predicted"/>
<protein>
    <submittedName>
        <fullName evidence="1">Uncharacterized protein</fullName>
    </submittedName>
</protein>
<organism evidence="1">
    <name type="scientific">Catovirus CTV1</name>
    <dbReference type="NCBI Taxonomy" id="1977631"/>
    <lineage>
        <taxon>Viruses</taxon>
        <taxon>Varidnaviria</taxon>
        <taxon>Bamfordvirae</taxon>
        <taxon>Nucleocytoviricota</taxon>
        <taxon>Megaviricetes</taxon>
        <taxon>Imitervirales</taxon>
        <taxon>Mimiviridae</taxon>
        <taxon>Klosneuvirinae</taxon>
        <taxon>Catovirus</taxon>
    </lineage>
</organism>
<sequence>MTFCQVFIVSVDGTSGAPDMYPASEYQFGLSVKDPKYADRFFKNVLVVK</sequence>
<accession>A0A1V0S9W6</accession>
<reference evidence="1" key="1">
    <citation type="journal article" date="2017" name="Science">
        <title>Giant viruses with an expanded complement of translation system components.</title>
        <authorList>
            <person name="Schulz F."/>
            <person name="Yutin N."/>
            <person name="Ivanova N.N."/>
            <person name="Ortega D.R."/>
            <person name="Lee T.K."/>
            <person name="Vierheilig J."/>
            <person name="Daims H."/>
            <person name="Horn M."/>
            <person name="Wagner M."/>
            <person name="Jensen G.J."/>
            <person name="Kyrpides N.C."/>
            <person name="Koonin E.V."/>
            <person name="Woyke T."/>
        </authorList>
    </citation>
    <scope>NUCLEOTIDE SEQUENCE</scope>
    <source>
        <strain evidence="1">CTV1</strain>
    </source>
</reference>
<dbReference type="EMBL" id="KY684083">
    <property type="protein sequence ID" value="ARF08448.1"/>
    <property type="molecule type" value="Genomic_DNA"/>
</dbReference>
<evidence type="ECO:0000313" key="1">
    <source>
        <dbReference type="EMBL" id="ARF08448.1"/>
    </source>
</evidence>
<name>A0A1V0S9W6_9VIRU</name>
<gene>
    <name evidence="1" type="ORF">Catovirus_1_498</name>
</gene>